<organism evidence="10 11">
    <name type="scientific">Carpinus fangiana</name>
    <dbReference type="NCBI Taxonomy" id="176857"/>
    <lineage>
        <taxon>Eukaryota</taxon>
        <taxon>Viridiplantae</taxon>
        <taxon>Streptophyta</taxon>
        <taxon>Embryophyta</taxon>
        <taxon>Tracheophyta</taxon>
        <taxon>Spermatophyta</taxon>
        <taxon>Magnoliopsida</taxon>
        <taxon>eudicotyledons</taxon>
        <taxon>Gunneridae</taxon>
        <taxon>Pentapetalae</taxon>
        <taxon>rosids</taxon>
        <taxon>fabids</taxon>
        <taxon>Fagales</taxon>
        <taxon>Betulaceae</taxon>
        <taxon>Carpinus</taxon>
    </lineage>
</organism>
<dbReference type="GO" id="GO:0009664">
    <property type="term" value="P:plant-type cell wall organization"/>
    <property type="evidence" value="ECO:0007669"/>
    <property type="project" value="InterPro"/>
</dbReference>
<keyword evidence="11" id="KW-1185">Reference proteome</keyword>
<dbReference type="Pfam" id="PF03330">
    <property type="entry name" value="DPBB_1"/>
    <property type="match status" value="1"/>
</dbReference>
<comment type="similarity">
    <text evidence="1 7">Belongs to the expansin family. Expansin A subfamily.</text>
</comment>
<accession>A0A5N6QMJ6</accession>
<name>A0A5N6QMJ6_9ROSI</name>
<sequence length="250" mass="27272">MEGLYVFTGFTLFMCIFTTKLRVALADDWQQAHATFYGGSDGSGTMGGACGYGDLYTDGYGIKTAALSTALFGKGKSCGGCYQIVCDAEQDPEWCLKGTSITITATNYCPPNFDLPSDNGGWCNPPRPHFDMSQPAFEQIAIYKGGIVPVHYRNGNIRFTINGNDGFELVLISNVGGAGDISQVWIKGSKSDEWEAMVRNWGVNWQSLKYLNGQSLSFKVQTSDGQTRTALDVVPSNWAFGQSFKSDIQF</sequence>
<dbReference type="Gene3D" id="2.40.40.10">
    <property type="entry name" value="RlpA-like domain"/>
    <property type="match status" value="1"/>
</dbReference>
<dbReference type="InterPro" id="IPR002963">
    <property type="entry name" value="Expansin"/>
</dbReference>
<evidence type="ECO:0000313" key="11">
    <source>
        <dbReference type="Proteomes" id="UP000327013"/>
    </source>
</evidence>
<proteinExistence type="inferred from homology"/>
<dbReference type="InterPro" id="IPR007118">
    <property type="entry name" value="Expan_Lol_pI"/>
</dbReference>
<evidence type="ECO:0000256" key="4">
    <source>
        <dbReference type="ARBA" id="ARBA00022729"/>
    </source>
</evidence>
<dbReference type="PROSITE" id="PS50842">
    <property type="entry name" value="EXPANSIN_EG45"/>
    <property type="match status" value="1"/>
</dbReference>
<keyword evidence="6 7" id="KW-0961">Cell wall biogenesis/degradation</keyword>
<dbReference type="AlphaFoldDB" id="A0A5N6QMJ6"/>
<dbReference type="InterPro" id="IPR007112">
    <property type="entry name" value="Expansin/allergen_DPBB_dom"/>
</dbReference>
<dbReference type="OrthoDB" id="5823761at2759"/>
<dbReference type="PRINTS" id="PR01225">
    <property type="entry name" value="EXPANSNFAMLY"/>
</dbReference>
<dbReference type="PANTHER" id="PTHR31867">
    <property type="entry name" value="EXPANSIN-A15"/>
    <property type="match status" value="1"/>
</dbReference>
<dbReference type="SUPFAM" id="SSF50685">
    <property type="entry name" value="Barwin-like endoglucanases"/>
    <property type="match status" value="1"/>
</dbReference>
<dbReference type="PRINTS" id="PR01226">
    <property type="entry name" value="EXPANSIN"/>
</dbReference>
<keyword evidence="2 7" id="KW-0134">Cell wall</keyword>
<evidence type="ECO:0000256" key="2">
    <source>
        <dbReference type="ARBA" id="ARBA00022512"/>
    </source>
</evidence>
<dbReference type="InterPro" id="IPR007117">
    <property type="entry name" value="Expansin_CBD"/>
</dbReference>
<protein>
    <recommendedName>
        <fullName evidence="7">Expansin</fullName>
    </recommendedName>
</protein>
<dbReference type="GO" id="GO:0005576">
    <property type="term" value="C:extracellular region"/>
    <property type="evidence" value="ECO:0007669"/>
    <property type="project" value="InterPro"/>
</dbReference>
<evidence type="ECO:0000259" key="9">
    <source>
        <dbReference type="PROSITE" id="PS50843"/>
    </source>
</evidence>
<dbReference type="InterPro" id="IPR036908">
    <property type="entry name" value="RlpA-like_sf"/>
</dbReference>
<dbReference type="PROSITE" id="PS50843">
    <property type="entry name" value="EXPANSIN_CBD"/>
    <property type="match status" value="1"/>
</dbReference>
<dbReference type="InterPro" id="IPR036749">
    <property type="entry name" value="Expansin_CBD_sf"/>
</dbReference>
<dbReference type="Pfam" id="PF01357">
    <property type="entry name" value="Expansin_C"/>
    <property type="match status" value="1"/>
</dbReference>
<evidence type="ECO:0000313" key="10">
    <source>
        <dbReference type="EMBL" id="KAE8008367.1"/>
    </source>
</evidence>
<dbReference type="GO" id="GO:0016020">
    <property type="term" value="C:membrane"/>
    <property type="evidence" value="ECO:0007669"/>
    <property type="project" value="UniProtKB-SubCell"/>
</dbReference>
<dbReference type="FunFam" id="2.40.40.10:FF:000001">
    <property type="entry name" value="Expansin"/>
    <property type="match status" value="1"/>
</dbReference>
<evidence type="ECO:0000256" key="1">
    <source>
        <dbReference type="ARBA" id="ARBA00005392"/>
    </source>
</evidence>
<feature type="signal peptide" evidence="7">
    <location>
        <begin position="1"/>
        <end position="26"/>
    </location>
</feature>
<dbReference type="SMART" id="SM00837">
    <property type="entry name" value="DPBB_1"/>
    <property type="match status" value="1"/>
</dbReference>
<evidence type="ECO:0000256" key="6">
    <source>
        <dbReference type="ARBA" id="ARBA00023316"/>
    </source>
</evidence>
<dbReference type="GO" id="GO:0009653">
    <property type="term" value="P:anatomical structure morphogenesis"/>
    <property type="evidence" value="ECO:0007669"/>
    <property type="project" value="UniProtKB-ARBA"/>
</dbReference>
<evidence type="ECO:0000256" key="3">
    <source>
        <dbReference type="ARBA" id="ARBA00022525"/>
    </source>
</evidence>
<feature type="domain" description="Expansin-like CBD" evidence="9">
    <location>
        <begin position="166"/>
        <end position="246"/>
    </location>
</feature>
<evidence type="ECO:0000259" key="8">
    <source>
        <dbReference type="PROSITE" id="PS50842"/>
    </source>
</evidence>
<keyword evidence="4 7" id="KW-0732">Signal</keyword>
<comment type="subcellular location">
    <subcellularLocation>
        <location evidence="7">Secreted</location>
        <location evidence="7">Cell wall</location>
    </subcellularLocation>
    <subcellularLocation>
        <location evidence="7">Membrane</location>
        <topology evidence="7">Peripheral membrane protein</topology>
    </subcellularLocation>
</comment>
<dbReference type="Gene3D" id="2.60.40.760">
    <property type="entry name" value="Expansin, cellulose-binding-like domain"/>
    <property type="match status" value="1"/>
</dbReference>
<keyword evidence="5" id="KW-0472">Membrane</keyword>
<evidence type="ECO:0000256" key="5">
    <source>
        <dbReference type="ARBA" id="ARBA00023136"/>
    </source>
</evidence>
<dbReference type="InterPro" id="IPR009009">
    <property type="entry name" value="RlpA-like_DPBB"/>
</dbReference>
<gene>
    <name evidence="10" type="ORF">FH972_004888</name>
</gene>
<comment type="function">
    <text evidence="7">Causes loosening and extension of plant cell walls by disrupting non-covalent bonding between cellulose microfibrils and matrix glucans. No enzymatic activity has been found.</text>
</comment>
<dbReference type="CDD" id="cd22274">
    <property type="entry name" value="DPBB_EXPA_N"/>
    <property type="match status" value="1"/>
</dbReference>
<dbReference type="EMBL" id="CM017322">
    <property type="protein sequence ID" value="KAE8008367.1"/>
    <property type="molecule type" value="Genomic_DNA"/>
</dbReference>
<evidence type="ECO:0000256" key="7">
    <source>
        <dbReference type="RuleBase" id="RU365023"/>
    </source>
</evidence>
<feature type="domain" description="Expansin-like EG45" evidence="8">
    <location>
        <begin position="47"/>
        <end position="153"/>
    </location>
</feature>
<dbReference type="Proteomes" id="UP000327013">
    <property type="component" value="Chromosome 2"/>
</dbReference>
<reference evidence="10 11" key="1">
    <citation type="submission" date="2019-06" db="EMBL/GenBank/DDBJ databases">
        <title>A chromosomal-level reference genome of Carpinus fangiana (Coryloideae, Betulaceae).</title>
        <authorList>
            <person name="Yang X."/>
            <person name="Wang Z."/>
            <person name="Zhang L."/>
            <person name="Hao G."/>
            <person name="Liu J."/>
            <person name="Yang Y."/>
        </authorList>
    </citation>
    <scope>NUCLEOTIDE SEQUENCE [LARGE SCALE GENOMIC DNA]</scope>
    <source>
        <strain evidence="10">Cfa_2016G</strain>
        <tissue evidence="10">Leaf</tissue>
    </source>
</reference>
<keyword evidence="3 7" id="KW-0964">Secreted</keyword>
<dbReference type="SUPFAM" id="SSF49590">
    <property type="entry name" value="PHL pollen allergen"/>
    <property type="match status" value="1"/>
</dbReference>
<feature type="chain" id="PRO_5024480836" description="Expansin" evidence="7">
    <location>
        <begin position="27"/>
        <end position="250"/>
    </location>
</feature>